<keyword evidence="2" id="KW-1185">Reference proteome</keyword>
<proteinExistence type="predicted"/>
<comment type="caution">
    <text evidence="1">The sequence shown here is derived from an EMBL/GenBank/DDBJ whole genome shotgun (WGS) entry which is preliminary data.</text>
</comment>
<evidence type="ECO:0000313" key="1">
    <source>
        <dbReference type="EMBL" id="RZU28952.1"/>
    </source>
</evidence>
<gene>
    <name evidence="1" type="ORF">BDD14_6538</name>
</gene>
<dbReference type="RefSeq" id="WP_130425365.1">
    <property type="nucleotide sequence ID" value="NZ_SHKW01000008.1"/>
</dbReference>
<dbReference type="EMBL" id="SHKW01000008">
    <property type="protein sequence ID" value="RZU28952.1"/>
    <property type="molecule type" value="Genomic_DNA"/>
</dbReference>
<sequence>MFLSNFLSSLFSVAQPPSRPVTMYVREWREPDAIYVQDPIGGLDQRHPGSFAWNMVLPDPTDFLSDVLSCF</sequence>
<dbReference type="Proteomes" id="UP000292958">
    <property type="component" value="Unassembled WGS sequence"/>
</dbReference>
<dbReference type="AlphaFoldDB" id="A0A4Q7XX57"/>
<accession>A0A4Q7XX57</accession>
<protein>
    <submittedName>
        <fullName evidence="1">Uncharacterized protein</fullName>
    </submittedName>
</protein>
<reference evidence="1 2" key="1">
    <citation type="submission" date="2019-02" db="EMBL/GenBank/DDBJ databases">
        <title>Genomic Encyclopedia of Archaeal and Bacterial Type Strains, Phase II (KMG-II): from individual species to whole genera.</title>
        <authorList>
            <person name="Goeker M."/>
        </authorList>
    </citation>
    <scope>NUCLEOTIDE SEQUENCE [LARGE SCALE GENOMIC DNA]</scope>
    <source>
        <strain evidence="1 2">DSM 18101</strain>
    </source>
</reference>
<name>A0A4Q7XX57_9BACT</name>
<organism evidence="1 2">
    <name type="scientific">Edaphobacter modestus</name>
    <dbReference type="NCBI Taxonomy" id="388466"/>
    <lineage>
        <taxon>Bacteria</taxon>
        <taxon>Pseudomonadati</taxon>
        <taxon>Acidobacteriota</taxon>
        <taxon>Terriglobia</taxon>
        <taxon>Terriglobales</taxon>
        <taxon>Acidobacteriaceae</taxon>
        <taxon>Edaphobacter</taxon>
    </lineage>
</organism>
<evidence type="ECO:0000313" key="2">
    <source>
        <dbReference type="Proteomes" id="UP000292958"/>
    </source>
</evidence>